<dbReference type="AlphaFoldDB" id="A0A699X124"/>
<organism evidence="2">
    <name type="scientific">Tanacetum cinerariifolium</name>
    <name type="common">Dalmatian daisy</name>
    <name type="synonym">Chrysanthemum cinerariifolium</name>
    <dbReference type="NCBI Taxonomy" id="118510"/>
    <lineage>
        <taxon>Eukaryota</taxon>
        <taxon>Viridiplantae</taxon>
        <taxon>Streptophyta</taxon>
        <taxon>Embryophyta</taxon>
        <taxon>Tracheophyta</taxon>
        <taxon>Spermatophyta</taxon>
        <taxon>Magnoliopsida</taxon>
        <taxon>eudicotyledons</taxon>
        <taxon>Gunneridae</taxon>
        <taxon>Pentapetalae</taxon>
        <taxon>asterids</taxon>
        <taxon>campanulids</taxon>
        <taxon>Asterales</taxon>
        <taxon>Asteraceae</taxon>
        <taxon>Asteroideae</taxon>
        <taxon>Anthemideae</taxon>
        <taxon>Anthemidinae</taxon>
        <taxon>Tanacetum</taxon>
    </lineage>
</organism>
<evidence type="ECO:0000313" key="2">
    <source>
        <dbReference type="EMBL" id="GFD53179.1"/>
    </source>
</evidence>
<gene>
    <name evidence="2" type="ORF">Tci_925148</name>
</gene>
<proteinExistence type="predicted"/>
<evidence type="ECO:0000256" key="1">
    <source>
        <dbReference type="SAM" id="MobiDB-lite"/>
    </source>
</evidence>
<reference evidence="2" key="1">
    <citation type="journal article" date="2019" name="Sci. Rep.">
        <title>Draft genome of Tanacetum cinerariifolium, the natural source of mosquito coil.</title>
        <authorList>
            <person name="Yamashiro T."/>
            <person name="Shiraishi A."/>
            <person name="Satake H."/>
            <person name="Nakayama K."/>
        </authorList>
    </citation>
    <scope>NUCLEOTIDE SEQUENCE</scope>
</reference>
<protein>
    <submittedName>
        <fullName evidence="2">Uncharacterized protein</fullName>
    </submittedName>
</protein>
<feature type="non-terminal residue" evidence="2">
    <location>
        <position position="103"/>
    </location>
</feature>
<feature type="region of interest" description="Disordered" evidence="1">
    <location>
        <begin position="1"/>
        <end position="103"/>
    </location>
</feature>
<name>A0A699X124_TANCI</name>
<feature type="compositionally biased region" description="Basic and acidic residues" evidence="1">
    <location>
        <begin position="21"/>
        <end position="33"/>
    </location>
</feature>
<sequence length="103" mass="11196">DRRQRRRRQGAGGQEGAGDVPHPRAAEPREARRAQGVSRHLRRAAGARPGDPPRHLQPHPRAHRRGRVPPAGDGAGAAHPDPGLLCAGKPRPFRPVARQLRPL</sequence>
<feature type="compositionally biased region" description="Low complexity" evidence="1">
    <location>
        <begin position="69"/>
        <end position="83"/>
    </location>
</feature>
<dbReference type="EMBL" id="BKCJ011791045">
    <property type="protein sequence ID" value="GFD53179.1"/>
    <property type="molecule type" value="Genomic_DNA"/>
</dbReference>
<accession>A0A699X124</accession>
<feature type="non-terminal residue" evidence="2">
    <location>
        <position position="1"/>
    </location>
</feature>
<feature type="compositionally biased region" description="Basic residues" evidence="1">
    <location>
        <begin position="56"/>
        <end position="67"/>
    </location>
</feature>
<comment type="caution">
    <text evidence="2">The sequence shown here is derived from an EMBL/GenBank/DDBJ whole genome shotgun (WGS) entry which is preliminary data.</text>
</comment>